<comment type="caution">
    <text evidence="1">The sequence shown here is derived from an EMBL/GenBank/DDBJ whole genome shotgun (WGS) entry which is preliminary data.</text>
</comment>
<dbReference type="Proteomes" id="UP000297739">
    <property type="component" value="Unassembled WGS sequence"/>
</dbReference>
<dbReference type="PROSITE" id="PS00018">
    <property type="entry name" value="EF_HAND_1"/>
    <property type="match status" value="1"/>
</dbReference>
<sequence length="1908" mass="209668">MFFQNYRVARTIAVFFLVQMSTQLVWPVASYALTSGPTVPEATNFEPVDTTDMVNLNSGDLTYGIPLLEVPGPEGGYPLSLSYHAGVQPNTDASWVGLGWSLNPGAISRNVNGYADDHNGVSMVNREYWEGSERSTYSVGITAGAQGCPASVSFGLAFSQDTYKGFGVGGYLGLGLGLTSSQSSVGVGASVSMGTDGYGQGYMGAGIGVSSNTAVSVGANVGLSTNFSSVSANGGASISSGGTTLLGASMSSAGGSPSVKVGGGSIGIANDRAGNISSESQSIGIDIPVYPGISVSLGYDYQRVWSDETETAATHGALYYPKGFQSNARIPISYNDNSLEYRHGYKRTELDNQAYDTYRLLDPENENIYDNPDPDFVQGGSFPDYDNYNVVAQGLSGSMRPYSYQEALYSRTRRSRDGRIIIMSNPRPSDNKQLSFRFENDFSNRYLQENTEGPWIGDNSNDLRYTFDKNSVKGSSDPNDNLGYDPAKDRLTGSKHIEYFTNKQIRENTAKFAGFINTTSAGLTRKAVNDDQIGGFMITNESGVVYHFALPAYSSSEQVKTENINDLTAWNKLSKPNDYAYTWFLTAVTGPDYVDRNSDGLVDEGDWGYWVDFNYGKWIESYQWRNPSEGFHIDLDGGFRTHSFGFKQIYYLNSIRTRSHTAIFEKELRADGKDYRGAGAQQPYGISRNTNFKEAECYQGICENAVVTKIYTYAKAQLRLKRILLLNNKDVPTDIKSLSSTYNIPASEKGIGSQDPEYPGADVALFFERGEHTGENIIDTNDIASLGTSFLGKVVKGVELSYDYSLSPGTVNSYGTADAFYTSKDHEPSSAYLDLQGKLTLKSLKTLGEGCVSLIPPTRFGYELPEISTKRGKVTVLNNGNTAEINKVGGIRADKSKFKVGDILVFKSDKKIIYCVLTKYISESLSYPNNDRFEVRYLINIPQPLADYDARTTKNPPYLKDHVDEWGLFKSDYDPRTTGGIEVYTRATTEVSSKATDVWSLRTISSPLGSTVSFDYEGDDYKGTVIEKPDAIAYIPSSGPLRTVSSNEIVRGQGFILIKAHIATSSFFKIGEKILVSGLVSKESGQGTEMRQDIPLSIVDVPDENTAAGSSNTYAIAVKEIDPNNGLFHPMDGSNFNATTIFLGFVKRFEKPKKYYGGGIRVSKVKVATAQAERTTTYNYDFAGNSSGVTSYEPGSIINVPKSEYAYYHTENTSESFKNLYKEWMQTYYKSLPTLLSTSRELPSPGVQYEFVTVQDVLKRKGETTELTMPNSSMYQFEVFKPYMLGLTGAPFTQLSATSESEVRVRRMAIKDFTSRIGKLKRIIAFDQRRNKLRETINHYLHDDAQSRTTEQEAAAYTQKLAAFDKQGIIQESFGDSREVLNPGMHYDRKIVMSQRDVYPTIQLGTTTINYKTGVRTSSQNLAFDFYSGAPTKVLSVDGYGNRFMTQSVPAYRKYPAMGPKTTQAANRNMLMQQASTYVYKVDAANTAVGILSAQVQTWSDQVPVLGANTTDPTLFGSQPGIWRPYKSYVWMPEGTTPDGVTLLNPSTPQSFVDFYSSANSPWWRATLEATLYDVYSGALEAKDMNQQFVATKRGFTHSKVLISGSQTRYQEIAYSGAEDEPASNGSFSGGITTTLASGGSTIFSDPARTTDKTHTGTQSLKVLSTHNGFSYNVPLAVISTRRVYKASVWATSPEVKLSYLLNGVQKDAVRGTSTRQANGWYLLELQIPAIGWGNSSFQVNSSNESAGDVYMDDFRFQPIDASTQAYVYNNRTGRVTDILDNFNLFSHYEYDAVGRITSVSRETFSHGVRQISGYNYHYAGTPTALDEVELQLKVQAGNVITIEVLLPAALAATSQIGYKTTASGAYRPVTGSTFTYSATGSGIHWLKVQIQDAFGNSREIAKKITVQ</sequence>
<name>A0A4Z0PQ11_9BACT</name>
<evidence type="ECO:0000313" key="2">
    <source>
        <dbReference type="Proteomes" id="UP000297739"/>
    </source>
</evidence>
<protein>
    <submittedName>
        <fullName evidence="1">Uncharacterized protein</fullName>
    </submittedName>
</protein>
<reference evidence="1 2" key="1">
    <citation type="submission" date="2019-04" db="EMBL/GenBank/DDBJ databases">
        <authorList>
            <person name="Feng G."/>
            <person name="Zhang J."/>
            <person name="Zhu H."/>
        </authorList>
    </citation>
    <scope>NUCLEOTIDE SEQUENCE [LARGE SCALE GENOMIC DNA]</scope>
    <source>
        <strain evidence="1 2">JCM 17223</strain>
    </source>
</reference>
<dbReference type="EMBL" id="SRLD01000005">
    <property type="protein sequence ID" value="TGE19000.1"/>
    <property type="molecule type" value="Genomic_DNA"/>
</dbReference>
<keyword evidence="2" id="KW-1185">Reference proteome</keyword>
<proteinExistence type="predicted"/>
<gene>
    <name evidence="1" type="ORF">E5J99_04450</name>
</gene>
<dbReference type="RefSeq" id="WP_167851981.1">
    <property type="nucleotide sequence ID" value="NZ_SRLD01000005.1"/>
</dbReference>
<dbReference type="InterPro" id="IPR018247">
    <property type="entry name" value="EF_Hand_1_Ca_BS"/>
</dbReference>
<dbReference type="Gene3D" id="2.60.120.260">
    <property type="entry name" value="Galactose-binding domain-like"/>
    <property type="match status" value="1"/>
</dbReference>
<evidence type="ECO:0000313" key="1">
    <source>
        <dbReference type="EMBL" id="TGE19000.1"/>
    </source>
</evidence>
<accession>A0A4Z0PQ11</accession>
<organism evidence="1 2">
    <name type="scientific">Hymenobacter elongatus</name>
    <dbReference type="NCBI Taxonomy" id="877208"/>
    <lineage>
        <taxon>Bacteria</taxon>
        <taxon>Pseudomonadati</taxon>
        <taxon>Bacteroidota</taxon>
        <taxon>Cytophagia</taxon>
        <taxon>Cytophagales</taxon>
        <taxon>Hymenobacteraceae</taxon>
        <taxon>Hymenobacter</taxon>
    </lineage>
</organism>